<dbReference type="CDD" id="cd06225">
    <property type="entry name" value="HAMP"/>
    <property type="match status" value="1"/>
</dbReference>
<evidence type="ECO:0000313" key="16">
    <source>
        <dbReference type="Proteomes" id="UP000282289"/>
    </source>
</evidence>
<dbReference type="Gene3D" id="1.10.287.950">
    <property type="entry name" value="Methyl-accepting chemotaxis protein"/>
    <property type="match status" value="1"/>
</dbReference>
<dbReference type="GO" id="GO:0007165">
    <property type="term" value="P:signal transduction"/>
    <property type="evidence" value="ECO:0007669"/>
    <property type="project" value="UniProtKB-KW"/>
</dbReference>
<name>A0A7Z6U8Q6_PSESF</name>
<dbReference type="CDD" id="cd11386">
    <property type="entry name" value="MCP_signal"/>
    <property type="match status" value="1"/>
</dbReference>
<dbReference type="Pfam" id="PF00015">
    <property type="entry name" value="MCPsignal"/>
    <property type="match status" value="1"/>
</dbReference>
<feature type="domain" description="Methyl-accepting transducer" evidence="13">
    <location>
        <begin position="267"/>
        <end position="503"/>
    </location>
</feature>
<keyword evidence="11" id="KW-0175">Coiled coil</keyword>
<keyword evidence="6 12" id="KW-1133">Transmembrane helix</keyword>
<dbReference type="Pfam" id="PF12729">
    <property type="entry name" value="4HB_MCP_1"/>
    <property type="match status" value="1"/>
</dbReference>
<evidence type="ECO:0000256" key="11">
    <source>
        <dbReference type="SAM" id="Coils"/>
    </source>
</evidence>
<dbReference type="InterPro" id="IPR004089">
    <property type="entry name" value="MCPsignal_dom"/>
</dbReference>
<evidence type="ECO:0000256" key="9">
    <source>
        <dbReference type="ARBA" id="ARBA00029447"/>
    </source>
</evidence>
<keyword evidence="3" id="KW-0488">Methylation</keyword>
<dbReference type="Proteomes" id="UP000282289">
    <property type="component" value="Unassembled WGS sequence"/>
</dbReference>
<keyword evidence="8 10" id="KW-0807">Transducer</keyword>
<dbReference type="EMBL" id="RBQT01000046">
    <property type="protein sequence ID" value="RMP81525.1"/>
    <property type="molecule type" value="Genomic_DNA"/>
</dbReference>
<feature type="coiled-coil region" evidence="11">
    <location>
        <begin position="264"/>
        <end position="365"/>
    </location>
</feature>
<dbReference type="InterPro" id="IPR003660">
    <property type="entry name" value="HAMP_dom"/>
</dbReference>
<comment type="similarity">
    <text evidence="9">Belongs to the methyl-accepting chemotaxis (MCP) protein family.</text>
</comment>
<dbReference type="SMART" id="SM00283">
    <property type="entry name" value="MA"/>
    <property type="match status" value="1"/>
</dbReference>
<dbReference type="InterPro" id="IPR024478">
    <property type="entry name" value="HlyB_4HB_MCP"/>
</dbReference>
<dbReference type="PANTHER" id="PTHR32089">
    <property type="entry name" value="METHYL-ACCEPTING CHEMOTAXIS PROTEIN MCPB"/>
    <property type="match status" value="1"/>
</dbReference>
<keyword evidence="2" id="KW-1003">Cell membrane</keyword>
<evidence type="ECO:0000256" key="12">
    <source>
        <dbReference type="SAM" id="Phobius"/>
    </source>
</evidence>
<feature type="domain" description="HAMP" evidence="14">
    <location>
        <begin position="210"/>
        <end position="262"/>
    </location>
</feature>
<dbReference type="AlphaFoldDB" id="A0A7Z6U8Q6"/>
<dbReference type="GO" id="GO:0004888">
    <property type="term" value="F:transmembrane signaling receptor activity"/>
    <property type="evidence" value="ECO:0007669"/>
    <property type="project" value="InterPro"/>
</dbReference>
<dbReference type="SMART" id="SM00304">
    <property type="entry name" value="HAMP"/>
    <property type="match status" value="1"/>
</dbReference>
<accession>A0A7Z6U8Q6</accession>
<comment type="subcellular location">
    <subcellularLocation>
        <location evidence="1">Cell membrane</location>
        <topology evidence="1">Multi-pass membrane protein</topology>
    </subcellularLocation>
</comment>
<evidence type="ECO:0000256" key="3">
    <source>
        <dbReference type="ARBA" id="ARBA00022481"/>
    </source>
</evidence>
<evidence type="ECO:0000259" key="14">
    <source>
        <dbReference type="PROSITE" id="PS50885"/>
    </source>
</evidence>
<dbReference type="GO" id="GO:0006935">
    <property type="term" value="P:chemotaxis"/>
    <property type="evidence" value="ECO:0007669"/>
    <property type="project" value="UniProtKB-KW"/>
</dbReference>
<dbReference type="FunFam" id="1.10.287.950:FF:000001">
    <property type="entry name" value="Methyl-accepting chemotaxis sensory transducer"/>
    <property type="match status" value="1"/>
</dbReference>
<dbReference type="InterPro" id="IPR004090">
    <property type="entry name" value="Chemotax_Me-accpt_rcpt"/>
</dbReference>
<feature type="transmembrane region" description="Helical" evidence="12">
    <location>
        <begin position="187"/>
        <end position="208"/>
    </location>
</feature>
<evidence type="ECO:0000256" key="5">
    <source>
        <dbReference type="ARBA" id="ARBA00022692"/>
    </source>
</evidence>
<dbReference type="RefSeq" id="WP_058402313.1">
    <property type="nucleotide sequence ID" value="NZ_RBQT01000046.1"/>
</dbReference>
<evidence type="ECO:0000256" key="8">
    <source>
        <dbReference type="ARBA" id="ARBA00023224"/>
    </source>
</evidence>
<evidence type="ECO:0000256" key="1">
    <source>
        <dbReference type="ARBA" id="ARBA00004651"/>
    </source>
</evidence>
<reference evidence="15 16" key="1">
    <citation type="submission" date="2018-08" db="EMBL/GenBank/DDBJ databases">
        <title>Recombination of ecologically and evolutionarily significant loci maintains genetic cohesion in the Pseudomonas syringae species complex.</title>
        <authorList>
            <person name="Dillon M."/>
            <person name="Thakur S."/>
            <person name="Almeida R.N.D."/>
            <person name="Weir B.S."/>
            <person name="Guttman D.S."/>
        </authorList>
    </citation>
    <scope>NUCLEOTIDE SEQUENCE [LARGE SCALE GENOMIC DNA]</scope>
    <source>
        <strain evidence="15 16">ICMP 19589</strain>
    </source>
</reference>
<comment type="caution">
    <text evidence="15">The sequence shown here is derived from an EMBL/GenBank/DDBJ whole genome shotgun (WGS) entry which is preliminary data.</text>
</comment>
<dbReference type="SUPFAM" id="SSF58104">
    <property type="entry name" value="Methyl-accepting chemotaxis protein (MCP) signaling domain"/>
    <property type="match status" value="1"/>
</dbReference>
<proteinExistence type="inferred from homology"/>
<sequence>MRLRNLNLAPRAALFFASIIVLVFVLGVFAVLQMGKLRDAEKDVELNWMASIRQTALMNTTTLRLRLETQRGLADPQSIQKTIESFAGYRKAFTEAVANYEPLIADEKERSFYIPVKNSADAYAKQLDILEPLMRQGDIAAAVSLVSTSIRPMTNAMEVQIKDLTNFNNEGAARAGQTATDLYENGLWLVVGLIAGVVILTVGLALLLTKSITSPINDALSVAERIAASDLSKEVLVSGTDEAGRLLKALAQMQANLRNTIMQISDSSNQLASASEEMTAVTEESSRGLVSQNDEVNQAATAVTEMSAAVDEVARNAESASEESKRTQGYTEVGLARVAQTLKSIQKLNGNVENTSEQIQGLSDRAQSITKVVEVIRAIAEQTNLLALNAAIEAARAGEQGRGFAVVADEVRALAHRTQVSTQEIEQMIAAIQSDSDLAVKAMNTSRDLATESLGVAQEASTSLDQISTAIIQINERNLMIATASEEQSHVAREVDRNLVSIRELTTQSAAGAAQTASACGEMSKLAVNLNQLVNRFVV</sequence>
<dbReference type="PROSITE" id="PS50885">
    <property type="entry name" value="HAMP"/>
    <property type="match status" value="1"/>
</dbReference>
<dbReference type="Pfam" id="PF00672">
    <property type="entry name" value="HAMP"/>
    <property type="match status" value="1"/>
</dbReference>
<protein>
    <submittedName>
        <fullName evidence="15">Methyl-accepting chemotaxis protein</fullName>
    </submittedName>
</protein>
<evidence type="ECO:0000313" key="15">
    <source>
        <dbReference type="EMBL" id="RMP81525.1"/>
    </source>
</evidence>
<dbReference type="PANTHER" id="PTHR32089:SF120">
    <property type="entry name" value="METHYL-ACCEPTING CHEMOTAXIS PROTEIN TLPQ"/>
    <property type="match status" value="1"/>
</dbReference>
<evidence type="ECO:0000256" key="7">
    <source>
        <dbReference type="ARBA" id="ARBA00023136"/>
    </source>
</evidence>
<gene>
    <name evidence="15" type="ORF">ALQ15_03266</name>
</gene>
<keyword evidence="4" id="KW-0145">Chemotaxis</keyword>
<dbReference type="PRINTS" id="PR00260">
    <property type="entry name" value="CHEMTRNSDUCR"/>
</dbReference>
<keyword evidence="5 12" id="KW-0812">Transmembrane</keyword>
<evidence type="ECO:0000256" key="10">
    <source>
        <dbReference type="PROSITE-ProRule" id="PRU00284"/>
    </source>
</evidence>
<evidence type="ECO:0000256" key="4">
    <source>
        <dbReference type="ARBA" id="ARBA00022500"/>
    </source>
</evidence>
<feature type="transmembrane region" description="Helical" evidence="12">
    <location>
        <begin position="12"/>
        <end position="32"/>
    </location>
</feature>
<organism evidence="15 16">
    <name type="scientific">Pseudomonas syringae pv. actinidiae</name>
    <dbReference type="NCBI Taxonomy" id="103796"/>
    <lineage>
        <taxon>Bacteria</taxon>
        <taxon>Pseudomonadati</taxon>
        <taxon>Pseudomonadota</taxon>
        <taxon>Gammaproteobacteria</taxon>
        <taxon>Pseudomonadales</taxon>
        <taxon>Pseudomonadaceae</taxon>
        <taxon>Pseudomonas</taxon>
        <taxon>Pseudomonas syringae</taxon>
    </lineage>
</organism>
<evidence type="ECO:0000259" key="13">
    <source>
        <dbReference type="PROSITE" id="PS50111"/>
    </source>
</evidence>
<evidence type="ECO:0000256" key="6">
    <source>
        <dbReference type="ARBA" id="ARBA00022989"/>
    </source>
</evidence>
<keyword evidence="7 12" id="KW-0472">Membrane</keyword>
<evidence type="ECO:0000256" key="2">
    <source>
        <dbReference type="ARBA" id="ARBA00022475"/>
    </source>
</evidence>
<dbReference type="PROSITE" id="PS50111">
    <property type="entry name" value="CHEMOTAXIS_TRANSDUC_2"/>
    <property type="match status" value="1"/>
</dbReference>
<dbReference type="GO" id="GO:0005886">
    <property type="term" value="C:plasma membrane"/>
    <property type="evidence" value="ECO:0007669"/>
    <property type="project" value="UniProtKB-SubCell"/>
</dbReference>